<evidence type="ECO:0000313" key="3">
    <source>
        <dbReference type="Proteomes" id="UP001187192"/>
    </source>
</evidence>
<dbReference type="Proteomes" id="UP001187192">
    <property type="component" value="Unassembled WGS sequence"/>
</dbReference>
<evidence type="ECO:0000313" key="2">
    <source>
        <dbReference type="EMBL" id="GMN75528.1"/>
    </source>
</evidence>
<gene>
    <name evidence="2" type="ORF">TIFTF001_056444</name>
</gene>
<dbReference type="AlphaFoldDB" id="A0AA88JFT8"/>
<dbReference type="EMBL" id="BTGU01020752">
    <property type="protein sequence ID" value="GMN75528.1"/>
    <property type="molecule type" value="Genomic_DNA"/>
</dbReference>
<name>A0AA88JFT8_FICCA</name>
<keyword evidence="3" id="KW-1185">Reference proteome</keyword>
<accession>A0AA88JFT8</accession>
<protein>
    <submittedName>
        <fullName evidence="2">Uncharacterized protein</fullName>
    </submittedName>
</protein>
<sequence length="29" mass="3186">MAHRRRGGSPATERSPATEKTLGGKDYVR</sequence>
<organism evidence="2 3">
    <name type="scientific">Ficus carica</name>
    <name type="common">Common fig</name>
    <dbReference type="NCBI Taxonomy" id="3494"/>
    <lineage>
        <taxon>Eukaryota</taxon>
        <taxon>Viridiplantae</taxon>
        <taxon>Streptophyta</taxon>
        <taxon>Embryophyta</taxon>
        <taxon>Tracheophyta</taxon>
        <taxon>Spermatophyta</taxon>
        <taxon>Magnoliopsida</taxon>
        <taxon>eudicotyledons</taxon>
        <taxon>Gunneridae</taxon>
        <taxon>Pentapetalae</taxon>
        <taxon>rosids</taxon>
        <taxon>fabids</taxon>
        <taxon>Rosales</taxon>
        <taxon>Moraceae</taxon>
        <taxon>Ficeae</taxon>
        <taxon>Ficus</taxon>
    </lineage>
</organism>
<comment type="caution">
    <text evidence="2">The sequence shown here is derived from an EMBL/GenBank/DDBJ whole genome shotgun (WGS) entry which is preliminary data.</text>
</comment>
<reference evidence="2" key="1">
    <citation type="submission" date="2023-07" db="EMBL/GenBank/DDBJ databases">
        <title>draft genome sequence of fig (Ficus carica).</title>
        <authorList>
            <person name="Takahashi T."/>
            <person name="Nishimura K."/>
        </authorList>
    </citation>
    <scope>NUCLEOTIDE SEQUENCE</scope>
</reference>
<evidence type="ECO:0000256" key="1">
    <source>
        <dbReference type="SAM" id="MobiDB-lite"/>
    </source>
</evidence>
<proteinExistence type="predicted"/>
<feature type="region of interest" description="Disordered" evidence="1">
    <location>
        <begin position="1"/>
        <end position="29"/>
    </location>
</feature>